<dbReference type="KEGG" id="ctae:BGI42_14865"/>
<dbReference type="InterPro" id="IPR006540">
    <property type="entry name" value="Lactococcin_972"/>
</dbReference>
<reference evidence="3" key="1">
    <citation type="submission" date="2016-09" db="EMBL/GenBank/DDBJ databases">
        <title>Genomics of Clostridium taeniosporum, an organism which forms endospores with ribbon-like appendages.</title>
        <authorList>
            <person name="Walker J.R."/>
        </authorList>
    </citation>
    <scope>NUCLEOTIDE SEQUENCE [LARGE SCALE GENOMIC DNA]</scope>
    <source>
        <strain evidence="3">1/k</strain>
        <plasmid evidence="3">Plasmid pct2</plasmid>
    </source>
</reference>
<evidence type="ECO:0000313" key="2">
    <source>
        <dbReference type="EMBL" id="AOR25026.1"/>
    </source>
</evidence>
<keyword evidence="3" id="KW-1185">Reference proteome</keyword>
<feature type="chain" id="PRO_5009102128" description="Bacteriocin" evidence="1">
    <location>
        <begin position="29"/>
        <end position="122"/>
    </location>
</feature>
<feature type="signal peptide" evidence="1">
    <location>
        <begin position="1"/>
        <end position="28"/>
    </location>
</feature>
<accession>A0A1D7XNY3</accession>
<dbReference type="Pfam" id="PF09683">
    <property type="entry name" value="Lactococcin_972"/>
    <property type="match status" value="1"/>
</dbReference>
<sequence length="122" mass="13099">MNNKLKKGIVSLLAVGAILAPTTSTVFASEANSGNGGYEVISDKTQTGVKSSEKSGGYWIRGKKNGEVISKYKHYTEQGYASVINGEGDTDDGGWQPAGEWSPASAEWTFWGTNKSFYNHKA</sequence>
<keyword evidence="2" id="KW-0614">Plasmid</keyword>
<protein>
    <recommendedName>
        <fullName evidence="4">Bacteriocin</fullName>
    </recommendedName>
</protein>
<evidence type="ECO:0008006" key="4">
    <source>
        <dbReference type="Google" id="ProtNLM"/>
    </source>
</evidence>
<dbReference type="RefSeq" id="WP_069681145.1">
    <property type="nucleotide sequence ID" value="NZ_CP017255.2"/>
</dbReference>
<name>A0A1D7XNY3_9CLOT</name>
<evidence type="ECO:0000313" key="3">
    <source>
        <dbReference type="Proteomes" id="UP000094652"/>
    </source>
</evidence>
<dbReference type="AlphaFoldDB" id="A0A1D7XNY3"/>
<organism evidence="2 3">
    <name type="scientific">Clostridium taeniosporum</name>
    <dbReference type="NCBI Taxonomy" id="394958"/>
    <lineage>
        <taxon>Bacteria</taxon>
        <taxon>Bacillati</taxon>
        <taxon>Bacillota</taxon>
        <taxon>Clostridia</taxon>
        <taxon>Eubacteriales</taxon>
        <taxon>Clostridiaceae</taxon>
        <taxon>Clostridium</taxon>
    </lineage>
</organism>
<gene>
    <name evidence="2" type="ORF">BGI42_14865</name>
</gene>
<dbReference type="OrthoDB" id="2865287at2"/>
<proteinExistence type="predicted"/>
<evidence type="ECO:0000256" key="1">
    <source>
        <dbReference type="SAM" id="SignalP"/>
    </source>
</evidence>
<dbReference type="Gene3D" id="2.60.40.2850">
    <property type="match status" value="1"/>
</dbReference>
<dbReference type="EMBL" id="CP017255">
    <property type="protein sequence ID" value="AOR25026.1"/>
    <property type="molecule type" value="Genomic_DNA"/>
</dbReference>
<dbReference type="Proteomes" id="UP000094652">
    <property type="component" value="Plasmid pCt2"/>
</dbReference>
<keyword evidence="1" id="KW-0732">Signal</keyword>
<geneLocation type="plasmid" evidence="3">
    <name>pct2</name>
</geneLocation>